<keyword evidence="1" id="KW-0732">Signal</keyword>
<organism evidence="2 3">
    <name type="scientific">Dyella koreensis</name>
    <dbReference type="NCBI Taxonomy" id="311235"/>
    <lineage>
        <taxon>Bacteria</taxon>
        <taxon>Pseudomonadati</taxon>
        <taxon>Pseudomonadota</taxon>
        <taxon>Gammaproteobacteria</taxon>
        <taxon>Lysobacterales</taxon>
        <taxon>Rhodanobacteraceae</taxon>
        <taxon>Dyella</taxon>
    </lineage>
</organism>
<sequence>MLIRRRAIVALLLVGSAAAQATDAPALGAHTLLTHSEGMGKSPAVTEPLDTQPSGSSLIVFNGGYASNDARPVDSYANRWKQLGRSVYYNGYGGSFNVSAYVALNAKGGAQHTVRIDKPGNAGGEISVPFIEVKQAGVLQDVAQNYPEPGLVLTSGNVTTTGPATLVAVWWGDGGVKHMTARPDNDFTVIDSYLLLPDNSGVQVAIASRQVTAAGTYHVSWVGSPIQGAILWLFAFQAK</sequence>
<reference evidence="2 3" key="1">
    <citation type="submission" date="2020-10" db="EMBL/GenBank/DDBJ databases">
        <title>Phylogeny of dyella-like bacteria.</title>
        <authorList>
            <person name="Fu J."/>
        </authorList>
    </citation>
    <scope>NUCLEOTIDE SEQUENCE [LARGE SCALE GENOMIC DNA]</scope>
    <source>
        <strain evidence="2 3">BB4</strain>
    </source>
</reference>
<gene>
    <name evidence="2" type="ORF">ISS97_08785</name>
</gene>
<evidence type="ECO:0000256" key="1">
    <source>
        <dbReference type="SAM" id="SignalP"/>
    </source>
</evidence>
<feature type="chain" id="PRO_5046677599" description="DUF4397 domain-containing protein" evidence="1">
    <location>
        <begin position="22"/>
        <end position="239"/>
    </location>
</feature>
<protein>
    <recommendedName>
        <fullName evidence="4">DUF4397 domain-containing protein</fullName>
    </recommendedName>
</protein>
<keyword evidence="3" id="KW-1185">Reference proteome</keyword>
<name>A0ABW8K6H6_9GAMM</name>
<dbReference type="Proteomes" id="UP001620408">
    <property type="component" value="Unassembled WGS sequence"/>
</dbReference>
<comment type="caution">
    <text evidence="2">The sequence shown here is derived from an EMBL/GenBank/DDBJ whole genome shotgun (WGS) entry which is preliminary data.</text>
</comment>
<proteinExistence type="predicted"/>
<dbReference type="RefSeq" id="WP_379985199.1">
    <property type="nucleotide sequence ID" value="NZ_JADIKD010000009.1"/>
</dbReference>
<evidence type="ECO:0000313" key="2">
    <source>
        <dbReference type="EMBL" id="MFK2917358.1"/>
    </source>
</evidence>
<dbReference type="EMBL" id="JADIKD010000009">
    <property type="protein sequence ID" value="MFK2917358.1"/>
    <property type="molecule type" value="Genomic_DNA"/>
</dbReference>
<accession>A0ABW8K6H6</accession>
<evidence type="ECO:0008006" key="4">
    <source>
        <dbReference type="Google" id="ProtNLM"/>
    </source>
</evidence>
<evidence type="ECO:0000313" key="3">
    <source>
        <dbReference type="Proteomes" id="UP001620408"/>
    </source>
</evidence>
<feature type="signal peptide" evidence="1">
    <location>
        <begin position="1"/>
        <end position="21"/>
    </location>
</feature>